<proteinExistence type="predicted"/>
<evidence type="ECO:0000313" key="2">
    <source>
        <dbReference type="Proteomes" id="UP001239994"/>
    </source>
</evidence>
<protein>
    <submittedName>
        <fullName evidence="1">Uncharacterized protein</fullName>
    </submittedName>
</protein>
<name>A0AAD9E2D7_9TELE</name>
<comment type="caution">
    <text evidence="1">The sequence shown here is derived from an EMBL/GenBank/DDBJ whole genome shotgun (WGS) entry which is preliminary data.</text>
</comment>
<sequence>MTRSTVRVNLGEKVVLKDRHLRPVVMRPVTTDARVCHSPLLPRTEIV</sequence>
<accession>A0AAD9E2D7</accession>
<dbReference type="AlphaFoldDB" id="A0AAD9E2D7"/>
<keyword evidence="2" id="KW-1185">Reference proteome</keyword>
<dbReference type="Proteomes" id="UP001239994">
    <property type="component" value="Unassembled WGS sequence"/>
</dbReference>
<evidence type="ECO:0000313" key="1">
    <source>
        <dbReference type="EMBL" id="KAK1801843.1"/>
    </source>
</evidence>
<gene>
    <name evidence="1" type="ORF">P4O66_022481</name>
</gene>
<organism evidence="1 2">
    <name type="scientific">Electrophorus voltai</name>
    <dbReference type="NCBI Taxonomy" id="2609070"/>
    <lineage>
        <taxon>Eukaryota</taxon>
        <taxon>Metazoa</taxon>
        <taxon>Chordata</taxon>
        <taxon>Craniata</taxon>
        <taxon>Vertebrata</taxon>
        <taxon>Euteleostomi</taxon>
        <taxon>Actinopterygii</taxon>
        <taxon>Neopterygii</taxon>
        <taxon>Teleostei</taxon>
        <taxon>Ostariophysi</taxon>
        <taxon>Gymnotiformes</taxon>
        <taxon>Gymnotoidei</taxon>
        <taxon>Gymnotidae</taxon>
        <taxon>Electrophorus</taxon>
    </lineage>
</organism>
<dbReference type="EMBL" id="JAROKS010000008">
    <property type="protein sequence ID" value="KAK1801843.1"/>
    <property type="molecule type" value="Genomic_DNA"/>
</dbReference>
<reference evidence="1" key="1">
    <citation type="submission" date="2023-03" db="EMBL/GenBank/DDBJ databases">
        <title>Electrophorus voltai genome.</title>
        <authorList>
            <person name="Bian C."/>
        </authorList>
    </citation>
    <scope>NUCLEOTIDE SEQUENCE</scope>
    <source>
        <strain evidence="1">CB-2022</strain>
        <tissue evidence="1">Muscle</tissue>
    </source>
</reference>